<protein>
    <submittedName>
        <fullName evidence="2">Transposase</fullName>
    </submittedName>
</protein>
<accession>A0A370U8S4</accession>
<dbReference type="InterPro" id="IPR001584">
    <property type="entry name" value="Integrase_cat-core"/>
</dbReference>
<dbReference type="EMBL" id="QKRA01000004">
    <property type="protein sequence ID" value="RDL44138.1"/>
    <property type="molecule type" value="Genomic_DNA"/>
</dbReference>
<sequence length="635" mass="73159">MVKKSAAITLSQGSNIFHEGVPYLILQVIDLSHVLSENELTGEIKKLRTSEIELEAPHIKKTGPLLDTIQDKAWDIAKQRLKIIRPLIGLRGRTADDVRKVATEHGYHINTLYKWIRDYENSDQITSLMPKTQNKNRGVLKLDPQLEAIIAATLEEEYLTKQRKSVPHVYTEIKRQCRNAGLTSPHINTVRNRINQIDRKLKVVRRESSQKAHRELHVNAGAFPHADTPLSVIQIDHTQLDIIVVDEDYRLPLTKPWITLAIDVYSRMVSGFYISFDPPSAASVGSCLAHSILPKDTWLAEHDIDAEWPCWGLPRTVHADNAKEFRGKMVTKACDIYGVNMEWRPVARPHFGGHIERLLGTFAKKIHNLPGTTFSNTREREGYDSSKESVFTLKEFESWFANQVQAYHHDIHSEINCTPLAKYEEGIFGSKRHKGSGLPPRVKDEFTLRLNFLPYYERTVQSYGIELDKVFYFSDVIRVWVHATVDNKSKQKRKFIIRRDPRDISVIWFFDPQLETYFEIPYRNNSFPAASLWELRAADKHLKEQGLATINEDVIFSSIEKMRSIEKDATEKTKKARRAQARRKDNVNKAVKVTKHVENDMPKAVRQKVPDLILDDKEEDIILPFDEIDEVAGYE</sequence>
<dbReference type="RefSeq" id="WP_115468176.1">
    <property type="nucleotide sequence ID" value="NZ_QKRA01000004.1"/>
</dbReference>
<dbReference type="Pfam" id="PF09299">
    <property type="entry name" value="Mu-transpos_C"/>
    <property type="match status" value="1"/>
</dbReference>
<keyword evidence="3" id="KW-1185">Reference proteome</keyword>
<dbReference type="Gene3D" id="1.10.10.60">
    <property type="entry name" value="Homeodomain-like"/>
    <property type="match status" value="1"/>
</dbReference>
<dbReference type="Gene3D" id="3.30.420.10">
    <property type="entry name" value="Ribonuclease H-like superfamily/Ribonuclease H"/>
    <property type="match status" value="1"/>
</dbReference>
<dbReference type="AlphaFoldDB" id="A0A370U8S4"/>
<dbReference type="Proteomes" id="UP000254326">
    <property type="component" value="Unassembled WGS sequence"/>
</dbReference>
<gene>
    <name evidence="2" type="ORF">DN730_10925</name>
</gene>
<dbReference type="Pfam" id="PF09039">
    <property type="entry name" value="HTH_Tnp_Mu_2"/>
    <property type="match status" value="1"/>
</dbReference>
<dbReference type="GO" id="GO:0003676">
    <property type="term" value="F:nucleic acid binding"/>
    <property type="evidence" value="ECO:0007669"/>
    <property type="project" value="InterPro"/>
</dbReference>
<dbReference type="InterPro" id="IPR036397">
    <property type="entry name" value="RNaseH_sf"/>
</dbReference>
<organism evidence="2 3">
    <name type="scientific">Marinomonas piezotolerans</name>
    <dbReference type="NCBI Taxonomy" id="2213058"/>
    <lineage>
        <taxon>Bacteria</taxon>
        <taxon>Pseudomonadati</taxon>
        <taxon>Pseudomonadota</taxon>
        <taxon>Gammaproteobacteria</taxon>
        <taxon>Oceanospirillales</taxon>
        <taxon>Oceanospirillaceae</taxon>
        <taxon>Marinomonas</taxon>
    </lineage>
</organism>
<dbReference type="InterPro" id="IPR012337">
    <property type="entry name" value="RNaseH-like_sf"/>
</dbReference>
<dbReference type="InterPro" id="IPR015126">
    <property type="entry name" value="Mu_I-gamma"/>
</dbReference>
<evidence type="ECO:0000259" key="1">
    <source>
        <dbReference type="PROSITE" id="PS50994"/>
    </source>
</evidence>
<evidence type="ECO:0000313" key="3">
    <source>
        <dbReference type="Proteomes" id="UP000254326"/>
    </source>
</evidence>
<comment type="caution">
    <text evidence="2">The sequence shown here is derived from an EMBL/GenBank/DDBJ whole genome shotgun (WGS) entry which is preliminary data.</text>
</comment>
<dbReference type="SUPFAM" id="SSF53098">
    <property type="entry name" value="Ribonuclease H-like"/>
    <property type="match status" value="1"/>
</dbReference>
<dbReference type="PROSITE" id="PS50994">
    <property type="entry name" value="INTEGRASE"/>
    <property type="match status" value="1"/>
</dbReference>
<name>A0A370U8S4_9GAMM</name>
<dbReference type="OrthoDB" id="501284at2"/>
<dbReference type="GO" id="GO:0015074">
    <property type="term" value="P:DNA integration"/>
    <property type="evidence" value="ECO:0007669"/>
    <property type="project" value="InterPro"/>
</dbReference>
<feature type="domain" description="Integrase catalytic" evidence="1">
    <location>
        <begin position="225"/>
        <end position="427"/>
    </location>
</feature>
<reference evidence="2 3" key="1">
    <citation type="submission" date="2018-06" db="EMBL/GenBank/DDBJ databases">
        <title>Marinomonas sp. YLB-05 draft genome sequence.</title>
        <authorList>
            <person name="Yu L."/>
            <person name="Tang X."/>
        </authorList>
    </citation>
    <scope>NUCLEOTIDE SEQUENCE [LARGE SCALE GENOMIC DNA]</scope>
    <source>
        <strain evidence="2 3">YLB-05</strain>
    </source>
</reference>
<dbReference type="InterPro" id="IPR015378">
    <property type="entry name" value="Transposase-like_Mu_C"/>
</dbReference>
<evidence type="ECO:0000313" key="2">
    <source>
        <dbReference type="EMBL" id="RDL44138.1"/>
    </source>
</evidence>
<proteinExistence type="predicted"/>